<feature type="compositionally biased region" description="Pro residues" evidence="1">
    <location>
        <begin position="1045"/>
        <end position="1056"/>
    </location>
</feature>
<feature type="compositionally biased region" description="Basic and acidic residues" evidence="1">
    <location>
        <begin position="1079"/>
        <end position="1091"/>
    </location>
</feature>
<feature type="compositionally biased region" description="Basic and acidic residues" evidence="1">
    <location>
        <begin position="1434"/>
        <end position="1444"/>
    </location>
</feature>
<evidence type="ECO:0000256" key="1">
    <source>
        <dbReference type="SAM" id="MobiDB-lite"/>
    </source>
</evidence>
<feature type="region of interest" description="Disordered" evidence="1">
    <location>
        <begin position="483"/>
        <end position="530"/>
    </location>
</feature>
<feature type="region of interest" description="Disordered" evidence="1">
    <location>
        <begin position="1"/>
        <end position="43"/>
    </location>
</feature>
<reference evidence="2" key="2">
    <citation type="submission" date="2016-06" db="EMBL/GenBank/DDBJ databases">
        <title>The genome of a short-lived fish provides insights into sex chromosome evolution and the genetic control of aging.</title>
        <authorList>
            <person name="Reichwald K."/>
            <person name="Felder M."/>
            <person name="Petzold A."/>
            <person name="Koch P."/>
            <person name="Groth M."/>
            <person name="Platzer M."/>
        </authorList>
    </citation>
    <scope>NUCLEOTIDE SEQUENCE</scope>
    <source>
        <tissue evidence="2">Brain</tissue>
    </source>
</reference>
<protein>
    <submittedName>
        <fullName evidence="2">Trinucleotide repeat containing 18</fullName>
    </submittedName>
</protein>
<feature type="compositionally biased region" description="Basic and acidic residues" evidence="1">
    <location>
        <begin position="626"/>
        <end position="649"/>
    </location>
</feature>
<feature type="compositionally biased region" description="Polar residues" evidence="1">
    <location>
        <begin position="676"/>
        <end position="685"/>
    </location>
</feature>
<dbReference type="PANTHER" id="PTHR12505">
    <property type="entry name" value="PHD FINGER TRANSCRIPTION FACTOR"/>
    <property type="match status" value="1"/>
</dbReference>
<feature type="region of interest" description="Disordered" evidence="1">
    <location>
        <begin position="1420"/>
        <end position="1526"/>
    </location>
</feature>
<feature type="compositionally biased region" description="Polar residues" evidence="1">
    <location>
        <begin position="236"/>
        <end position="256"/>
    </location>
</feature>
<feature type="region of interest" description="Disordered" evidence="1">
    <location>
        <begin position="1750"/>
        <end position="1777"/>
    </location>
</feature>
<feature type="compositionally biased region" description="Acidic residues" evidence="1">
    <location>
        <begin position="1700"/>
        <end position="1729"/>
    </location>
</feature>
<feature type="compositionally biased region" description="Low complexity" evidence="1">
    <location>
        <begin position="145"/>
        <end position="157"/>
    </location>
</feature>
<feature type="compositionally biased region" description="Acidic residues" evidence="1">
    <location>
        <begin position="1103"/>
        <end position="1112"/>
    </location>
</feature>
<feature type="compositionally biased region" description="Low complexity" evidence="1">
    <location>
        <begin position="1178"/>
        <end position="1190"/>
    </location>
</feature>
<feature type="compositionally biased region" description="Basic residues" evidence="1">
    <location>
        <begin position="1445"/>
        <end position="1459"/>
    </location>
</feature>
<gene>
    <name evidence="2" type="primary">TNRC18</name>
</gene>
<feature type="compositionally biased region" description="Basic and acidic residues" evidence="1">
    <location>
        <begin position="269"/>
        <end position="280"/>
    </location>
</feature>
<feature type="compositionally biased region" description="Low complexity" evidence="1">
    <location>
        <begin position="325"/>
        <end position="336"/>
    </location>
</feature>
<feature type="compositionally biased region" description="Low complexity" evidence="1">
    <location>
        <begin position="284"/>
        <end position="294"/>
    </location>
</feature>
<feature type="compositionally biased region" description="Basic and acidic residues" evidence="1">
    <location>
        <begin position="660"/>
        <end position="670"/>
    </location>
</feature>
<feature type="compositionally biased region" description="Basic and acidic residues" evidence="1">
    <location>
        <begin position="902"/>
        <end position="923"/>
    </location>
</feature>
<feature type="compositionally biased region" description="Basic and acidic residues" evidence="1">
    <location>
        <begin position="161"/>
        <end position="229"/>
    </location>
</feature>
<feature type="compositionally biased region" description="Basic residues" evidence="1">
    <location>
        <begin position="1678"/>
        <end position="1687"/>
    </location>
</feature>
<feature type="compositionally biased region" description="Low complexity" evidence="1">
    <location>
        <begin position="946"/>
        <end position="963"/>
    </location>
</feature>
<feature type="compositionally biased region" description="Polar residues" evidence="1">
    <location>
        <begin position="484"/>
        <end position="507"/>
    </location>
</feature>
<feature type="compositionally biased region" description="Pro residues" evidence="1">
    <location>
        <begin position="1893"/>
        <end position="1907"/>
    </location>
</feature>
<proteinExistence type="predicted"/>
<feature type="compositionally biased region" description="Low complexity" evidence="1">
    <location>
        <begin position="430"/>
        <end position="439"/>
    </location>
</feature>
<feature type="compositionally biased region" description="Basic and acidic residues" evidence="1">
    <location>
        <begin position="686"/>
        <end position="720"/>
    </location>
</feature>
<feature type="compositionally biased region" description="Pro residues" evidence="1">
    <location>
        <begin position="985"/>
        <end position="997"/>
    </location>
</feature>
<feature type="compositionally biased region" description="Low complexity" evidence="1">
    <location>
        <begin position="1878"/>
        <end position="1892"/>
    </location>
</feature>
<feature type="region of interest" description="Disordered" evidence="1">
    <location>
        <begin position="902"/>
        <end position="1254"/>
    </location>
</feature>
<dbReference type="PANTHER" id="PTHR12505:SF21">
    <property type="entry name" value="TRINUCLEOTIDE REPEAT-CONTAINING GENE 18 PROTEIN"/>
    <property type="match status" value="1"/>
</dbReference>
<feature type="compositionally biased region" description="Basic and acidic residues" evidence="1">
    <location>
        <begin position="599"/>
        <end position="612"/>
    </location>
</feature>
<sequence length="1996" mass="218436">MESHRLGAAAAAGRIPPSPGHLGASHPPPLHSGKYLPSAINLHPHHSDAFPANSAPFLSGYPGPSPLTSDPTYRSANPSGLQMAQLWASHAHEGYPPLPSSLYSSPYLSLGHLETSSLSQHPLYDPHKDGYFLQSSMRQSPLHPPSASSSTPSSSTPPQRPSRDGGRDRSHRGEREKERDREQLREELRPRSVVDLTQEGRSDEDRRASRDRDRERDRDADRERDRDGWSFHPHQLRSQPSTGEPRSRFSPRQTTVPPGGGGGEGRFLGPEKDRRGRDEDGNTQSHHNQNSNNSHSDRQRRNESVSTSAGTLHVSYVPPPPPLQPSSSGLPHLSGPRESTREQRVSATTYVPSVEVYDERVGPIQIASQARDIRHRERELERDRDSFRFQEKNLVEHPRLSLTGDVGNQREEGSVICSSGSFSKRGPDTSSSSSQSRFSPEARDASKHLIRVEQMGAEPKWNAISPLANFATNHMAALAAQHGHTLSSPHNQHVQKSSSPQTSHRPNSSQSSPHTHPSQHGRAGEEGGQKRYLDQPVLYRPGGSLMASGERGSDPPEVSAMQSLIKYSGNFPAEGPVSSRNIVDGRGPFGGLANIGTNSERDKERNRDREKVSVVGSGSTRMPPQLKREQERPDSARSFGREGDGEVRHPPVGIAVAVARQRDSGSRDKQTGGGSDSQRPLLQTTIKDEERGEDRPRHHDDRLLAGRLEREDKVMRESKGLSEFPTMHPAPLSGGLTPSMMTPSLMNPNLMVTGGAGRWPPDPSTLTSHPWMARSGAPSVWLSSSPYGLGPSSIHQPLPPGYPPSLPGSMHPPYQFVRDPQTSQLIVIPSEHLPHYGGDVLERGAPVWSGVYGTSSSLQHAAQLQLLSQHQMIRQQELFMIQQHTAQVLELQRNAQLVERLKASEHRPEIEDKADKRNADTKTRPSSISSPSPVLHPRKPPPPSRSPTLSTSSLALLPPVSSPVTALKSEGGQRGLSRSPKPLSLHPPSPRSASPPPRRPKQEVAEDEEVVRREEQKPAPAPFPGIFSDLPPGYPYQSVTAPYGSPFPPYRIPPPATGDHSCSPPPAAPLPTAHRRSRLLGEHAKPQKPEPSKNASFLKQEPVEDPPQPDEMPEPRGSRLQSCSPDLTGRGVVDVARRVPKVQTQPLPLLVPSPHTQQGQEDIRKEPEEGGPVKTEVSSCSCPASSPACAGAESKPRLLQEPDQYPPATAAAHLESQEQECVSLEEPTSSVCEQPRTPVLSPFHPESSCDPPPYPPPIHLSPLLLAVGPEDPMGGMFALITASEMARPRTPPAPTLLPQVELPPVCTDCSDAGDLEMVALEGMALLSQMGPHEAKQTQEEDLTLEGLDFLLEASRQVLLEAIEEQSHIHLLRTLDPNRKYSWRQRKEEPLYSKMSVEMLDAVEVEYRVQLAELQKTFKEKQRELSRLQRRRDKRERQQDDERRSLTRRGRGRPRKRKHLTTPPKLDSRPGKASRAVQYSEDSEAGEGQRKRFRVSRGEDEMETGSAGLKKRKNKKSWNDQESPSSHCLEMLKVKRGLVCEQEQLASDLDRALSLSRLGSLGGTRKLSSSRKTEKSSKGAESGPKEQGVHSPVKGGKLKMGAKASAPEAVRKVKGQKKAAMFSPVRSELNSCSNNSDSEEIISARGGWPPLSGTRSHGSLTRKRRSTSSPTLLRPDKKSQKKKHKHLSRLLEEAGLSSSDDSFDQESSDDEEDESGSEDDNSDDDEDGCEESGLGLLARFAASALPASPAPLSLLCEGKPCSRQSTLGSPECEWSDSGSDLRLRKFPSLLHGKRAAPELPLLPPVTSRVDQPSPIKRDKAPPGKDKPLAKARPSPRSARRFSFDIAAGVGGFSEDEGWNRRRSERIFLHDATTSQMPVSASSSASQSSSSSAPPLTPKTPSRPKPTPPSREKKKLKDSPLPVSPSSLCSPIGEGPAPLSLSPARKSQSKPRCKTRELSRGAVTKCLRLSLLKTRALPLASTPHPKLTSAPRSDEKLW</sequence>
<feature type="compositionally biased region" description="Basic and acidic residues" evidence="1">
    <location>
        <begin position="1000"/>
        <end position="1017"/>
    </location>
</feature>
<feature type="region of interest" description="Disordered" evidence="1">
    <location>
        <begin position="1973"/>
        <end position="1996"/>
    </location>
</feature>
<feature type="compositionally biased region" description="Basic and acidic residues" evidence="1">
    <location>
        <begin position="371"/>
        <end position="384"/>
    </location>
</feature>
<feature type="compositionally biased region" description="Low complexity" evidence="1">
    <location>
        <begin position="1917"/>
        <end position="1929"/>
    </location>
</feature>
<feature type="compositionally biased region" description="Low complexity" evidence="1">
    <location>
        <begin position="1551"/>
        <end position="1566"/>
    </location>
</feature>
<evidence type="ECO:0000313" key="2">
    <source>
        <dbReference type="EMBL" id="SBS56951.1"/>
    </source>
</evidence>
<dbReference type="EMBL" id="HAEJ01016494">
    <property type="protein sequence ID" value="SBS56951.1"/>
    <property type="molecule type" value="Transcribed_RNA"/>
</dbReference>
<feature type="region of interest" description="Disordered" evidence="1">
    <location>
        <begin position="136"/>
        <end position="384"/>
    </location>
</feature>
<feature type="compositionally biased region" description="Low complexity" evidence="1">
    <location>
        <begin position="508"/>
        <end position="520"/>
    </location>
</feature>
<feature type="region of interest" description="Disordered" evidence="1">
    <location>
        <begin position="572"/>
        <end position="733"/>
    </location>
</feature>
<name>A0A1A8VAS8_NOTFU</name>
<feature type="region of interest" description="Disordered" evidence="1">
    <location>
        <begin position="1792"/>
        <end position="1955"/>
    </location>
</feature>
<reference evidence="2" key="1">
    <citation type="submission" date="2016-05" db="EMBL/GenBank/DDBJ databases">
        <authorList>
            <person name="Lavstsen T."/>
            <person name="Jespersen J.S."/>
        </authorList>
    </citation>
    <scope>NUCLEOTIDE SEQUENCE</scope>
    <source>
        <tissue evidence="2">Brain</tissue>
    </source>
</reference>
<feature type="compositionally biased region" description="Basic and acidic residues" evidence="1">
    <location>
        <begin position="1814"/>
        <end position="1827"/>
    </location>
</feature>
<organism evidence="2">
    <name type="scientific">Nothobranchius furzeri</name>
    <name type="common">Turquoise killifish</name>
    <dbReference type="NCBI Taxonomy" id="105023"/>
    <lineage>
        <taxon>Eukaryota</taxon>
        <taxon>Metazoa</taxon>
        <taxon>Chordata</taxon>
        <taxon>Craniata</taxon>
        <taxon>Vertebrata</taxon>
        <taxon>Euteleostomi</taxon>
        <taxon>Actinopterygii</taxon>
        <taxon>Neopterygii</taxon>
        <taxon>Teleostei</taxon>
        <taxon>Neoteleostei</taxon>
        <taxon>Acanthomorphata</taxon>
        <taxon>Ovalentaria</taxon>
        <taxon>Atherinomorphae</taxon>
        <taxon>Cyprinodontiformes</taxon>
        <taxon>Nothobranchiidae</taxon>
        <taxon>Nothobranchius</taxon>
    </lineage>
</organism>
<feature type="compositionally biased region" description="Basic and acidic residues" evidence="1">
    <location>
        <begin position="1856"/>
        <end position="1867"/>
    </location>
</feature>
<dbReference type="InterPro" id="IPR052429">
    <property type="entry name" value="BAH_domain_protein"/>
</dbReference>
<accession>A0A1A8VAS8</accession>
<feature type="region of interest" description="Disordered" evidence="1">
    <location>
        <begin position="1550"/>
        <end position="1734"/>
    </location>
</feature>
<feature type="compositionally biased region" description="Basic and acidic residues" evidence="1">
    <location>
        <begin position="1570"/>
        <end position="1587"/>
    </location>
</feature>
<feature type="region of interest" description="Disordered" evidence="1">
    <location>
        <begin position="400"/>
        <end position="445"/>
    </location>
</feature>